<protein>
    <recommendedName>
        <fullName evidence="11">Recombinase family protein</fullName>
    </recommendedName>
</protein>
<name>A0AAX3HZF9_BACTI</name>
<dbReference type="PANTHER" id="PTHR30461">
    <property type="entry name" value="DNA-INVERTASE FROM LAMBDOID PROPHAGE"/>
    <property type="match status" value="1"/>
</dbReference>
<keyword evidence="1" id="KW-0229">DNA integration</keyword>
<dbReference type="InterPro" id="IPR006118">
    <property type="entry name" value="Recombinase_CS"/>
</dbReference>
<dbReference type="Gene3D" id="3.40.50.1390">
    <property type="entry name" value="Resolvase, N-terminal catalytic domain"/>
    <property type="match status" value="1"/>
</dbReference>
<dbReference type="InterPro" id="IPR038109">
    <property type="entry name" value="DNA_bind_recomb_sf"/>
</dbReference>
<evidence type="ECO:0000256" key="6">
    <source>
        <dbReference type="SAM" id="Phobius"/>
    </source>
</evidence>
<feature type="transmembrane region" description="Helical" evidence="6">
    <location>
        <begin position="20"/>
        <end position="40"/>
    </location>
</feature>
<reference evidence="9 10" key="1">
    <citation type="submission" date="2019-04" db="EMBL/GenBank/DDBJ databases">
        <authorList>
            <person name="Patino-Navarrete R."/>
            <person name="Patino Navarrete R."/>
        </authorList>
    </citation>
    <scope>NUCLEOTIDE SEQUENCE [LARGE SCALE GENOMIC DNA]</scope>
    <source>
        <strain evidence="9">Bacillus thuringiensis strain AR23</strain>
    </source>
</reference>
<keyword evidence="3" id="KW-0233">DNA recombination</keyword>
<evidence type="ECO:0000256" key="1">
    <source>
        <dbReference type="ARBA" id="ARBA00022908"/>
    </source>
</evidence>
<feature type="domain" description="Resolvase/invertase-type recombinase catalytic" evidence="7">
    <location>
        <begin position="35"/>
        <end position="192"/>
    </location>
</feature>
<dbReference type="GO" id="GO:0003677">
    <property type="term" value="F:DNA binding"/>
    <property type="evidence" value="ECO:0007669"/>
    <property type="project" value="UniProtKB-KW"/>
</dbReference>
<evidence type="ECO:0000256" key="2">
    <source>
        <dbReference type="ARBA" id="ARBA00023125"/>
    </source>
</evidence>
<dbReference type="InterPro" id="IPR006119">
    <property type="entry name" value="Resolv_N"/>
</dbReference>
<dbReference type="PROSITE" id="PS00397">
    <property type="entry name" value="RECOMBINASES_1"/>
    <property type="match status" value="1"/>
</dbReference>
<dbReference type="PROSITE" id="PS51737">
    <property type="entry name" value="RECOMBINASE_DNA_BIND"/>
    <property type="match status" value="1"/>
</dbReference>
<evidence type="ECO:0008006" key="11">
    <source>
        <dbReference type="Google" id="ProtNLM"/>
    </source>
</evidence>
<keyword evidence="2" id="KW-0238">DNA-binding</keyword>
<gene>
    <name evidence="9" type="primary">yneB_2</name>
    <name evidence="9" type="ORF">BTAR23_AR23_05700</name>
</gene>
<evidence type="ECO:0000256" key="5">
    <source>
        <dbReference type="PROSITE-ProRule" id="PRU10137"/>
    </source>
</evidence>
<dbReference type="EMBL" id="CAAKHA010000027">
    <property type="protein sequence ID" value="VIJ07591.1"/>
    <property type="molecule type" value="Genomic_DNA"/>
</dbReference>
<dbReference type="PANTHER" id="PTHR30461:SF23">
    <property type="entry name" value="DNA RECOMBINASE-RELATED"/>
    <property type="match status" value="1"/>
</dbReference>
<dbReference type="Gene3D" id="3.90.1750.20">
    <property type="entry name" value="Putative Large Serine Recombinase, Chain B, Domain 2"/>
    <property type="match status" value="1"/>
</dbReference>
<evidence type="ECO:0000259" key="7">
    <source>
        <dbReference type="PROSITE" id="PS51736"/>
    </source>
</evidence>
<proteinExistence type="predicted"/>
<accession>A0AAX3HZF9</accession>
<dbReference type="InterPro" id="IPR050639">
    <property type="entry name" value="SSR_resolvase"/>
</dbReference>
<dbReference type="GO" id="GO:0015074">
    <property type="term" value="P:DNA integration"/>
    <property type="evidence" value="ECO:0007669"/>
    <property type="project" value="UniProtKB-KW"/>
</dbReference>
<evidence type="ECO:0000256" key="3">
    <source>
        <dbReference type="ARBA" id="ARBA00023172"/>
    </source>
</evidence>
<dbReference type="SUPFAM" id="SSF53041">
    <property type="entry name" value="Resolvase-like"/>
    <property type="match status" value="1"/>
</dbReference>
<sequence length="291" mass="33594">MKCKINMILIVNILHFIRNVTLILNIVTLGGFFVNVIGYVRVSTQGQAKEGYSALYQQDEIRKLCKDNDWNLIDIYSDLGISGAKVDEEALEVEREGFQNMLSRLRTKDIDYVVVLNTNRLWRSDIVKVLIHREFNKYQVDVKSIEQPNYSIYKKDPNDFLINGLMELLDQYQRLEIALKLGRGRNKKAQEGGYAGGRVAYGYKARKGQKYIEVNVKEAEAVKRVFTLRALYPKWSLSNLAEQLNTEGFTTAKGKKFTKVQVKRILDRKSFYQGMYSYGNINVEGKHKPII</sequence>
<feature type="active site" description="O-(5'-phospho-DNA)-serine intermediate" evidence="4 5">
    <location>
        <position position="43"/>
    </location>
</feature>
<organism evidence="9 10">
    <name type="scientific">Bacillus thuringiensis subsp. israelensis</name>
    <dbReference type="NCBI Taxonomy" id="1430"/>
    <lineage>
        <taxon>Bacteria</taxon>
        <taxon>Bacillati</taxon>
        <taxon>Bacillota</taxon>
        <taxon>Bacilli</taxon>
        <taxon>Bacillales</taxon>
        <taxon>Bacillaceae</taxon>
        <taxon>Bacillus</taxon>
        <taxon>Bacillus cereus group</taxon>
    </lineage>
</organism>
<comment type="caution">
    <text evidence="9">The sequence shown here is derived from an EMBL/GenBank/DDBJ whole genome shotgun (WGS) entry which is preliminary data.</text>
</comment>
<dbReference type="InterPro" id="IPR011109">
    <property type="entry name" value="DNA_bind_recombinase_dom"/>
</dbReference>
<keyword evidence="6" id="KW-0472">Membrane</keyword>
<feature type="domain" description="Recombinase" evidence="8">
    <location>
        <begin position="200"/>
        <end position="291"/>
    </location>
</feature>
<dbReference type="GO" id="GO:0000150">
    <property type="term" value="F:DNA strand exchange activity"/>
    <property type="evidence" value="ECO:0007669"/>
    <property type="project" value="InterPro"/>
</dbReference>
<keyword evidence="6" id="KW-0812">Transmembrane</keyword>
<evidence type="ECO:0000256" key="4">
    <source>
        <dbReference type="PIRSR" id="PIRSR606118-50"/>
    </source>
</evidence>
<dbReference type="Proteomes" id="UP000508034">
    <property type="component" value="Unassembled WGS sequence"/>
</dbReference>
<dbReference type="Pfam" id="PF07508">
    <property type="entry name" value="Recombinase"/>
    <property type="match status" value="1"/>
</dbReference>
<dbReference type="AlphaFoldDB" id="A0AAX3HZF9"/>
<evidence type="ECO:0000313" key="10">
    <source>
        <dbReference type="Proteomes" id="UP000508034"/>
    </source>
</evidence>
<dbReference type="Pfam" id="PF00239">
    <property type="entry name" value="Resolvase"/>
    <property type="match status" value="1"/>
</dbReference>
<dbReference type="CDD" id="cd00338">
    <property type="entry name" value="Ser_Recombinase"/>
    <property type="match status" value="1"/>
</dbReference>
<dbReference type="SMART" id="SM00857">
    <property type="entry name" value="Resolvase"/>
    <property type="match status" value="1"/>
</dbReference>
<dbReference type="InterPro" id="IPR036162">
    <property type="entry name" value="Resolvase-like_N_sf"/>
</dbReference>
<evidence type="ECO:0000259" key="8">
    <source>
        <dbReference type="PROSITE" id="PS51737"/>
    </source>
</evidence>
<evidence type="ECO:0000313" key="9">
    <source>
        <dbReference type="EMBL" id="VIJ07591.1"/>
    </source>
</evidence>
<dbReference type="PROSITE" id="PS51736">
    <property type="entry name" value="RECOMBINASES_3"/>
    <property type="match status" value="1"/>
</dbReference>
<keyword evidence="6" id="KW-1133">Transmembrane helix</keyword>